<feature type="domain" description="Response regulatory" evidence="7">
    <location>
        <begin position="430"/>
        <end position="545"/>
    </location>
</feature>
<dbReference type="InterPro" id="IPR004358">
    <property type="entry name" value="Sig_transdc_His_kin-like_C"/>
</dbReference>
<sequence length="551" mass="61919">MLHTSLVNLNSFAVLVLQNLAGALCVVLYVLASVREFVPNFKKVYLNIFWYAGVFVSLPLFSFIVSIAACGRTFWLLNLIFSHLFLGILFNIREFCISIFFSCWIGLMVHANNIFTLGVGFFERYIVLICSYLLTITCCMFFFVRERRYRSSKSQTLDKKYDESLENASDTQVYLSYVSHELRAPLQGIKGVADFLTRSRLPSDDYKHQVNILSTSCTQLLITASNVLDFEKFRSGYKVLNLGYVNIQEVVESVVKELQATSMLHNTVVKVYCPKIFVELDSVKISHVLRNLVSNALKFTKNGQVMVRVFESGENLHFSVADNGPGVAQNDRDGLFDNFQQGCNAKQDSSGLGLSVAKRCIELHNGKIWFEPNLPSGAVFSFTIPLKKEVEDDYDQECRGRIDSANVFWNNVDSGTVSKAQAWLRKQVLVALLVDDDEISVVSTGFMLEKLGFKVLYAMSFYSAIEVLSRDKIDIVLLDIMLGGQEFYECLNGVAKYAPEASIILQTGVSKGAVVTLADKYTQIVGYLMKPYGAEDMKGILRTLSHPPHSK</sequence>
<keyword evidence="5" id="KW-0812">Transmembrane</keyword>
<dbReference type="InterPro" id="IPR001789">
    <property type="entry name" value="Sig_transdc_resp-reg_receiver"/>
</dbReference>
<keyword evidence="3 4" id="KW-0597">Phosphoprotein</keyword>
<keyword evidence="8" id="KW-0808">Transferase</keyword>
<proteinExistence type="predicted"/>
<dbReference type="PRINTS" id="PR00344">
    <property type="entry name" value="BCTRLSENSOR"/>
</dbReference>
<protein>
    <recommendedName>
        <fullName evidence="2">histidine kinase</fullName>
        <ecNumber evidence="2">2.7.13.3</ecNumber>
    </recommendedName>
</protein>
<feature type="domain" description="Histidine kinase" evidence="6">
    <location>
        <begin position="177"/>
        <end position="388"/>
    </location>
</feature>
<feature type="transmembrane region" description="Helical" evidence="5">
    <location>
        <begin position="12"/>
        <end position="32"/>
    </location>
</feature>
<evidence type="ECO:0000256" key="5">
    <source>
        <dbReference type="SAM" id="Phobius"/>
    </source>
</evidence>
<accession>A0A5C0UI42</accession>
<dbReference type="SMART" id="SM00387">
    <property type="entry name" value="HATPase_c"/>
    <property type="match status" value="1"/>
</dbReference>
<dbReference type="PROSITE" id="PS50109">
    <property type="entry name" value="HIS_KIN"/>
    <property type="match status" value="1"/>
</dbReference>
<dbReference type="InterPro" id="IPR003594">
    <property type="entry name" value="HATPase_dom"/>
</dbReference>
<feature type="transmembrane region" description="Helical" evidence="5">
    <location>
        <begin position="99"/>
        <end position="119"/>
    </location>
</feature>
<comment type="catalytic activity">
    <reaction evidence="1">
        <text>ATP + protein L-histidine = ADP + protein N-phospho-L-histidine.</text>
        <dbReference type="EC" id="2.7.13.3"/>
    </reaction>
</comment>
<dbReference type="Gene3D" id="3.30.565.10">
    <property type="entry name" value="Histidine kinase-like ATPase, C-terminal domain"/>
    <property type="match status" value="1"/>
</dbReference>
<dbReference type="InterPro" id="IPR036097">
    <property type="entry name" value="HisK_dim/P_sf"/>
</dbReference>
<evidence type="ECO:0000313" key="9">
    <source>
        <dbReference type="Proteomes" id="UP000323844"/>
    </source>
</evidence>
<gene>
    <name evidence="8" type="ORF">FZC37_00485</name>
</gene>
<dbReference type="InterPro" id="IPR003661">
    <property type="entry name" value="HisK_dim/P_dom"/>
</dbReference>
<evidence type="ECO:0000259" key="7">
    <source>
        <dbReference type="PROSITE" id="PS50110"/>
    </source>
</evidence>
<dbReference type="SMART" id="SM00388">
    <property type="entry name" value="HisKA"/>
    <property type="match status" value="1"/>
</dbReference>
<dbReference type="PANTHER" id="PTHR43547">
    <property type="entry name" value="TWO-COMPONENT HISTIDINE KINASE"/>
    <property type="match status" value="1"/>
</dbReference>
<keyword evidence="9" id="KW-1185">Reference proteome</keyword>
<dbReference type="EMBL" id="CP043312">
    <property type="protein sequence ID" value="QEK39420.1"/>
    <property type="molecule type" value="Genomic_DNA"/>
</dbReference>
<dbReference type="PANTHER" id="PTHR43547:SF2">
    <property type="entry name" value="HYBRID SIGNAL TRANSDUCTION HISTIDINE KINASE C"/>
    <property type="match status" value="1"/>
</dbReference>
<dbReference type="KEGG" id="snay:FZC37_00485"/>
<dbReference type="Gene3D" id="3.40.50.2300">
    <property type="match status" value="1"/>
</dbReference>
<reference evidence="8 9" key="1">
    <citation type="submission" date="2019-08" db="EMBL/GenBank/DDBJ databases">
        <title>Highly reduced genomes of protist endosymbionts show evolutionary convergence.</title>
        <authorList>
            <person name="George E."/>
            <person name="Husnik F."/>
            <person name="Tashyreva D."/>
            <person name="Prokopchuk G."/>
            <person name="Horak A."/>
            <person name="Kwong W.K."/>
            <person name="Lukes J."/>
            <person name="Keeling P.J."/>
        </authorList>
    </citation>
    <scope>NUCLEOTIDE SEQUENCE [LARGE SCALE GENOMIC DNA]</scope>
    <source>
        <strain evidence="8">1621</strain>
    </source>
</reference>
<dbReference type="InterPro" id="IPR005467">
    <property type="entry name" value="His_kinase_dom"/>
</dbReference>
<dbReference type="AlphaFoldDB" id="A0A5C0UI42"/>
<feature type="modified residue" description="4-aspartylphosphate" evidence="4">
    <location>
        <position position="479"/>
    </location>
</feature>
<keyword evidence="8" id="KW-0418">Kinase</keyword>
<evidence type="ECO:0000256" key="1">
    <source>
        <dbReference type="ARBA" id="ARBA00000085"/>
    </source>
</evidence>
<dbReference type="Pfam" id="PF00072">
    <property type="entry name" value="Response_reg"/>
    <property type="match status" value="1"/>
</dbReference>
<dbReference type="Gene3D" id="1.10.287.130">
    <property type="match status" value="1"/>
</dbReference>
<feature type="transmembrane region" description="Helical" evidence="5">
    <location>
        <begin position="125"/>
        <end position="144"/>
    </location>
</feature>
<dbReference type="SMART" id="SM00448">
    <property type="entry name" value="REC"/>
    <property type="match status" value="1"/>
</dbReference>
<keyword evidence="5" id="KW-0472">Membrane</keyword>
<feature type="transmembrane region" description="Helical" evidence="5">
    <location>
        <begin position="74"/>
        <end position="92"/>
    </location>
</feature>
<keyword evidence="5" id="KW-1133">Transmembrane helix</keyword>
<dbReference type="Pfam" id="PF00512">
    <property type="entry name" value="HisKA"/>
    <property type="match status" value="1"/>
</dbReference>
<dbReference type="SUPFAM" id="SSF55874">
    <property type="entry name" value="ATPase domain of HSP90 chaperone/DNA topoisomerase II/histidine kinase"/>
    <property type="match status" value="1"/>
</dbReference>
<organism evidence="8 9">
    <name type="scientific">Candidatus Sneabacter namystus</name>
    <dbReference type="NCBI Taxonomy" id="2601646"/>
    <lineage>
        <taxon>Bacteria</taxon>
        <taxon>Pseudomonadati</taxon>
        <taxon>Pseudomonadota</taxon>
        <taxon>Alphaproteobacteria</taxon>
        <taxon>Rickettsiales</taxon>
        <taxon>Rickettsiaceae</taxon>
        <taxon>Rickettsieae</taxon>
        <taxon>Candidatus Sneabacter</taxon>
    </lineage>
</organism>
<dbReference type="CDD" id="cd00082">
    <property type="entry name" value="HisKA"/>
    <property type="match status" value="1"/>
</dbReference>
<evidence type="ECO:0000256" key="4">
    <source>
        <dbReference type="PROSITE-ProRule" id="PRU00169"/>
    </source>
</evidence>
<dbReference type="Pfam" id="PF02518">
    <property type="entry name" value="HATPase_c"/>
    <property type="match status" value="1"/>
</dbReference>
<dbReference type="Proteomes" id="UP000323844">
    <property type="component" value="Chromosome"/>
</dbReference>
<dbReference type="PROSITE" id="PS50110">
    <property type="entry name" value="RESPONSE_REGULATORY"/>
    <property type="match status" value="1"/>
</dbReference>
<evidence type="ECO:0000256" key="3">
    <source>
        <dbReference type="ARBA" id="ARBA00022553"/>
    </source>
</evidence>
<evidence type="ECO:0000313" key="8">
    <source>
        <dbReference type="EMBL" id="QEK39420.1"/>
    </source>
</evidence>
<dbReference type="SUPFAM" id="SSF52172">
    <property type="entry name" value="CheY-like"/>
    <property type="match status" value="1"/>
</dbReference>
<evidence type="ECO:0000259" key="6">
    <source>
        <dbReference type="PROSITE" id="PS50109"/>
    </source>
</evidence>
<dbReference type="OrthoDB" id="5464450at2"/>
<name>A0A5C0UI42_9RICK</name>
<dbReference type="CDD" id="cd00156">
    <property type="entry name" value="REC"/>
    <property type="match status" value="1"/>
</dbReference>
<dbReference type="InterPro" id="IPR036890">
    <property type="entry name" value="HATPase_C_sf"/>
</dbReference>
<dbReference type="InterPro" id="IPR011006">
    <property type="entry name" value="CheY-like_superfamily"/>
</dbReference>
<dbReference type="GO" id="GO:0000155">
    <property type="term" value="F:phosphorelay sensor kinase activity"/>
    <property type="evidence" value="ECO:0007669"/>
    <property type="project" value="InterPro"/>
</dbReference>
<dbReference type="EC" id="2.7.13.3" evidence="2"/>
<feature type="transmembrane region" description="Helical" evidence="5">
    <location>
        <begin position="44"/>
        <end position="68"/>
    </location>
</feature>
<evidence type="ECO:0000256" key="2">
    <source>
        <dbReference type="ARBA" id="ARBA00012438"/>
    </source>
</evidence>
<dbReference type="SUPFAM" id="SSF47384">
    <property type="entry name" value="Homodimeric domain of signal transducing histidine kinase"/>
    <property type="match status" value="1"/>
</dbReference>